<name>A0ABM1EAY8_PRICU</name>
<dbReference type="InterPro" id="IPR036378">
    <property type="entry name" value="FAS1_dom_sf"/>
</dbReference>
<evidence type="ECO:0000313" key="2">
    <source>
        <dbReference type="Proteomes" id="UP000695022"/>
    </source>
</evidence>
<dbReference type="InterPro" id="IPR000782">
    <property type="entry name" value="FAS1_domain"/>
</dbReference>
<reference evidence="3" key="1">
    <citation type="submission" date="2025-08" db="UniProtKB">
        <authorList>
            <consortium name="RefSeq"/>
        </authorList>
    </citation>
    <scope>IDENTIFICATION</scope>
</reference>
<accession>A0ABM1EAY8</accession>
<dbReference type="RefSeq" id="XP_014669359.1">
    <property type="nucleotide sequence ID" value="XM_014813873.1"/>
</dbReference>
<dbReference type="PROSITE" id="PS50213">
    <property type="entry name" value="FAS1"/>
    <property type="match status" value="1"/>
</dbReference>
<protein>
    <submittedName>
        <fullName evidence="3">Uncharacterized protein LOC106810492</fullName>
    </submittedName>
</protein>
<keyword evidence="2" id="KW-1185">Reference proteome</keyword>
<organism evidence="2 3">
    <name type="scientific">Priapulus caudatus</name>
    <name type="common">Priapulid worm</name>
    <dbReference type="NCBI Taxonomy" id="37621"/>
    <lineage>
        <taxon>Eukaryota</taxon>
        <taxon>Metazoa</taxon>
        <taxon>Ecdysozoa</taxon>
        <taxon>Scalidophora</taxon>
        <taxon>Priapulida</taxon>
        <taxon>Priapulimorpha</taxon>
        <taxon>Priapulimorphida</taxon>
        <taxon>Priapulidae</taxon>
        <taxon>Priapulus</taxon>
    </lineage>
</organism>
<dbReference type="Proteomes" id="UP000695022">
    <property type="component" value="Unplaced"/>
</dbReference>
<dbReference type="Gene3D" id="2.30.180.10">
    <property type="entry name" value="FAS1 domain"/>
    <property type="match status" value="1"/>
</dbReference>
<dbReference type="GeneID" id="106810492"/>
<evidence type="ECO:0000313" key="3">
    <source>
        <dbReference type="RefSeq" id="XP_014669359.1"/>
    </source>
</evidence>
<gene>
    <name evidence="3" type="primary">LOC106810492</name>
</gene>
<dbReference type="SUPFAM" id="SSF82153">
    <property type="entry name" value="FAS1 domain"/>
    <property type="match status" value="1"/>
</dbReference>
<sequence length="103" mass="11742">MPESLKLLLDLPGTQKVHAARYTMFVPNDEAFSSMPEEARDALLNDTSLYEKVLRAHVINDNVVFNNNFRKGVVYNAYSEEGPIQLHFDHRGNETDDAPDEFT</sequence>
<proteinExistence type="predicted"/>
<dbReference type="Pfam" id="PF02469">
    <property type="entry name" value="Fasciclin"/>
    <property type="match status" value="1"/>
</dbReference>
<feature type="domain" description="FAS1" evidence="1">
    <location>
        <begin position="1"/>
        <end position="103"/>
    </location>
</feature>
<evidence type="ECO:0000259" key="1">
    <source>
        <dbReference type="PROSITE" id="PS50213"/>
    </source>
</evidence>